<sequence>MLHKAVLNRVHLSGSVPRISLVRIYHFDLYFGVVACSPSNIAHSPHEGDPAHNSRGDKCSYVITLTLPLTIFLTPAVLYLNANLKPNPISLEFYVKTPVLRAVPYIMSCLGAPY</sequence>
<keyword evidence="1" id="KW-0472">Membrane</keyword>
<evidence type="ECO:0000256" key="1">
    <source>
        <dbReference type="SAM" id="Phobius"/>
    </source>
</evidence>
<keyword evidence="1" id="KW-0812">Transmembrane</keyword>
<reference evidence="2" key="1">
    <citation type="submission" date="2016-01" db="EMBL/GenBank/DDBJ databases">
        <title>Reference transcriptome for the parasite Schistocephalus solidus: insights into the molecular evolution of parasitism.</title>
        <authorList>
            <person name="Hebert F.O."/>
            <person name="Grambauer S."/>
            <person name="Barber I."/>
            <person name="Landry C.R."/>
            <person name="Aubin-Horth N."/>
        </authorList>
    </citation>
    <scope>NUCLEOTIDE SEQUENCE</scope>
</reference>
<proteinExistence type="predicted"/>
<organism evidence="2">
    <name type="scientific">Schistocephalus solidus</name>
    <name type="common">Tapeworm</name>
    <dbReference type="NCBI Taxonomy" id="70667"/>
    <lineage>
        <taxon>Eukaryota</taxon>
        <taxon>Metazoa</taxon>
        <taxon>Spiralia</taxon>
        <taxon>Lophotrochozoa</taxon>
        <taxon>Platyhelminthes</taxon>
        <taxon>Cestoda</taxon>
        <taxon>Eucestoda</taxon>
        <taxon>Diphyllobothriidea</taxon>
        <taxon>Diphyllobothriidae</taxon>
        <taxon>Schistocephalus</taxon>
    </lineage>
</organism>
<protein>
    <submittedName>
        <fullName evidence="2">Uncharacterized protein</fullName>
    </submittedName>
</protein>
<accession>A0A0V0JBU9</accession>
<dbReference type="AlphaFoldDB" id="A0A0V0JBU9"/>
<keyword evidence="1" id="KW-1133">Transmembrane helix</keyword>
<name>A0A0V0JBU9_SCHSO</name>
<gene>
    <name evidence="2" type="ORF">TR105154</name>
</gene>
<dbReference type="EMBL" id="GEEE01000033">
    <property type="protein sequence ID" value="JAP63192.1"/>
    <property type="molecule type" value="Transcribed_RNA"/>
</dbReference>
<feature type="transmembrane region" description="Helical" evidence="1">
    <location>
        <begin position="61"/>
        <end position="80"/>
    </location>
</feature>
<evidence type="ECO:0000313" key="2">
    <source>
        <dbReference type="EMBL" id="JAP63192.1"/>
    </source>
</evidence>